<dbReference type="InterPro" id="IPR027417">
    <property type="entry name" value="P-loop_NTPase"/>
</dbReference>
<evidence type="ECO:0000313" key="2">
    <source>
        <dbReference type="EMBL" id="QKZ18600.1"/>
    </source>
</evidence>
<dbReference type="Proteomes" id="UP000509418">
    <property type="component" value="Chromosome"/>
</dbReference>
<dbReference type="InterPro" id="IPR050678">
    <property type="entry name" value="DNA_Partitioning_ATPase"/>
</dbReference>
<keyword evidence="3" id="KW-1185">Reference proteome</keyword>
<proteinExistence type="predicted"/>
<organism evidence="2 3">
    <name type="scientific">Streptomyces chartreusis</name>
    <dbReference type="NCBI Taxonomy" id="1969"/>
    <lineage>
        <taxon>Bacteria</taxon>
        <taxon>Bacillati</taxon>
        <taxon>Actinomycetota</taxon>
        <taxon>Actinomycetes</taxon>
        <taxon>Kitasatosporales</taxon>
        <taxon>Streptomycetaceae</taxon>
        <taxon>Streptomyces</taxon>
    </lineage>
</organism>
<dbReference type="CDD" id="cd02042">
    <property type="entry name" value="ParAB_family"/>
    <property type="match status" value="1"/>
</dbReference>
<name>A0A7H8T9H9_STRCX</name>
<dbReference type="Pfam" id="PF01656">
    <property type="entry name" value="CbiA"/>
    <property type="match status" value="1"/>
</dbReference>
<accession>A0A7H8T9H9</accession>
<feature type="domain" description="CobQ/CobB/MinD/ParA nucleotide binding" evidence="1">
    <location>
        <begin position="37"/>
        <end position="219"/>
    </location>
</feature>
<sequence>MTTTNPESIPRSEALSEAQTQARATLAWLRPGKKKVIAIGGLKGGVGKSTMSVFVALVYAVHYGLRVLLVDADPLSQTAYDWHRLAKKKGDPLPFDIETWPHARVGQRVLDDTDGYDVVVIDCGGESSDIFGSAVAVCDQVLFVTSPRKAEMRRIKGSLDGALSAAKDRIAEIDAYVVFTRVKNARASHNEAARDLVRGAGYDLLGSEVPDLVDYEDAMETCPKDLGHYLNLVETLEVAA</sequence>
<dbReference type="SUPFAM" id="SSF52540">
    <property type="entry name" value="P-loop containing nucleoside triphosphate hydrolases"/>
    <property type="match status" value="1"/>
</dbReference>
<dbReference type="AlphaFoldDB" id="A0A7H8T9H9"/>
<dbReference type="Gene3D" id="3.40.50.300">
    <property type="entry name" value="P-loop containing nucleotide triphosphate hydrolases"/>
    <property type="match status" value="1"/>
</dbReference>
<gene>
    <name evidence="2" type="ORF">HUT05_15210</name>
</gene>
<dbReference type="RefSeq" id="WP_161367612.1">
    <property type="nucleotide sequence ID" value="NZ_CBDRGH010000054.1"/>
</dbReference>
<evidence type="ECO:0000313" key="3">
    <source>
        <dbReference type="Proteomes" id="UP000509418"/>
    </source>
</evidence>
<protein>
    <submittedName>
        <fullName evidence="2">ParA family protein</fullName>
    </submittedName>
</protein>
<evidence type="ECO:0000259" key="1">
    <source>
        <dbReference type="Pfam" id="PF01656"/>
    </source>
</evidence>
<reference evidence="2 3" key="1">
    <citation type="submission" date="2020-06" db="EMBL/GenBank/DDBJ databases">
        <title>Genome mining for natural products.</title>
        <authorList>
            <person name="Zhang B."/>
            <person name="Shi J."/>
            <person name="Ge H."/>
        </authorList>
    </citation>
    <scope>NUCLEOTIDE SEQUENCE [LARGE SCALE GENOMIC DNA]</scope>
    <source>
        <strain evidence="2 3">NA02069</strain>
    </source>
</reference>
<dbReference type="PANTHER" id="PTHR13696:SF96">
    <property type="entry name" value="COBQ_COBB_MIND_PARA NUCLEOTIDE BINDING DOMAIN-CONTAINING PROTEIN"/>
    <property type="match status" value="1"/>
</dbReference>
<dbReference type="EMBL" id="CP056041">
    <property type="protein sequence ID" value="QKZ18600.1"/>
    <property type="molecule type" value="Genomic_DNA"/>
</dbReference>
<dbReference type="PANTHER" id="PTHR13696">
    <property type="entry name" value="P-LOOP CONTAINING NUCLEOSIDE TRIPHOSPHATE HYDROLASE"/>
    <property type="match status" value="1"/>
</dbReference>
<dbReference type="InterPro" id="IPR002586">
    <property type="entry name" value="CobQ/CobB/MinD/ParA_Nub-bd_dom"/>
</dbReference>